<sequence length="251" mass="28318">MNDTWQVQNLKAPNQPRQSHFFSSHNHTFSFFQQPSHGKPTACSPPLSGDLKKTFFWIRSCEGESGKRFELSMVTRHWESEGDSRVASRRVLEIVDRLMVVVDWLAGGCRYSCSVGLCLDRLDCLFDGSLVELGEWVCWQRGQLTKVHGGVGYFGKLGFEWWFVMGAWGSEWVFHGKVCGLGGEHSSGFSMGSKRMFSSDRRRVAASRQWVSMGGLLKERESCGCERRRNDFDVADLVPLDFAPATCHSSG</sequence>
<proteinExistence type="predicted"/>
<gene>
    <name evidence="1" type="ORF">FSB_LOCUS34587</name>
</gene>
<reference evidence="1" key="1">
    <citation type="submission" date="2018-02" db="EMBL/GenBank/DDBJ databases">
        <authorList>
            <person name="Cohen D.B."/>
            <person name="Kent A.D."/>
        </authorList>
    </citation>
    <scope>NUCLEOTIDE SEQUENCE</scope>
</reference>
<name>A0A2N9H463_FAGSY</name>
<evidence type="ECO:0000313" key="1">
    <source>
        <dbReference type="EMBL" id="SPD06705.1"/>
    </source>
</evidence>
<organism evidence="1">
    <name type="scientific">Fagus sylvatica</name>
    <name type="common">Beechnut</name>
    <dbReference type="NCBI Taxonomy" id="28930"/>
    <lineage>
        <taxon>Eukaryota</taxon>
        <taxon>Viridiplantae</taxon>
        <taxon>Streptophyta</taxon>
        <taxon>Embryophyta</taxon>
        <taxon>Tracheophyta</taxon>
        <taxon>Spermatophyta</taxon>
        <taxon>Magnoliopsida</taxon>
        <taxon>eudicotyledons</taxon>
        <taxon>Gunneridae</taxon>
        <taxon>Pentapetalae</taxon>
        <taxon>rosids</taxon>
        <taxon>fabids</taxon>
        <taxon>Fagales</taxon>
        <taxon>Fagaceae</taxon>
        <taxon>Fagus</taxon>
    </lineage>
</organism>
<dbReference type="EMBL" id="OIVN01002822">
    <property type="protein sequence ID" value="SPD06705.1"/>
    <property type="molecule type" value="Genomic_DNA"/>
</dbReference>
<dbReference type="AlphaFoldDB" id="A0A2N9H463"/>
<protein>
    <submittedName>
        <fullName evidence="1">Uncharacterized protein</fullName>
    </submittedName>
</protein>
<accession>A0A2N9H463</accession>